<keyword evidence="3" id="KW-1185">Reference proteome</keyword>
<organism evidence="2 3">
    <name type="scientific">Tetranychus urticae</name>
    <name type="common">Two-spotted spider mite</name>
    <dbReference type="NCBI Taxonomy" id="32264"/>
    <lineage>
        <taxon>Eukaryota</taxon>
        <taxon>Metazoa</taxon>
        <taxon>Ecdysozoa</taxon>
        <taxon>Arthropoda</taxon>
        <taxon>Chelicerata</taxon>
        <taxon>Arachnida</taxon>
        <taxon>Acari</taxon>
        <taxon>Acariformes</taxon>
        <taxon>Trombidiformes</taxon>
        <taxon>Prostigmata</taxon>
        <taxon>Eleutherengona</taxon>
        <taxon>Raphignathae</taxon>
        <taxon>Tetranychoidea</taxon>
        <taxon>Tetranychidae</taxon>
        <taxon>Tetranychus</taxon>
    </lineage>
</organism>
<accession>T1KV78</accession>
<dbReference type="EnsemblMetazoa" id="tetur22g02750.1">
    <property type="protein sequence ID" value="tetur22g02750.1"/>
    <property type="gene ID" value="tetur22g02750"/>
</dbReference>
<proteinExistence type="predicted"/>
<evidence type="ECO:0000313" key="3">
    <source>
        <dbReference type="Proteomes" id="UP000015104"/>
    </source>
</evidence>
<feature type="chain" id="PRO_5004591957" evidence="1">
    <location>
        <begin position="19"/>
        <end position="101"/>
    </location>
</feature>
<reference evidence="2" key="2">
    <citation type="submission" date="2015-06" db="UniProtKB">
        <authorList>
            <consortium name="EnsemblMetazoa"/>
        </authorList>
    </citation>
    <scope>IDENTIFICATION</scope>
</reference>
<evidence type="ECO:0000313" key="2">
    <source>
        <dbReference type="EnsemblMetazoa" id="tetur22g02750.1"/>
    </source>
</evidence>
<dbReference type="AlphaFoldDB" id="T1KV78"/>
<evidence type="ECO:0000256" key="1">
    <source>
        <dbReference type="SAM" id="SignalP"/>
    </source>
</evidence>
<reference evidence="3" key="1">
    <citation type="submission" date="2011-08" db="EMBL/GenBank/DDBJ databases">
        <authorList>
            <person name="Rombauts S."/>
        </authorList>
    </citation>
    <scope>NUCLEOTIDE SEQUENCE</scope>
    <source>
        <strain evidence="3">London</strain>
    </source>
</reference>
<protein>
    <submittedName>
        <fullName evidence="2">Uncharacterized protein</fullName>
    </submittedName>
</protein>
<dbReference type="EMBL" id="CAEY01000590">
    <property type="status" value="NOT_ANNOTATED_CDS"/>
    <property type="molecule type" value="Genomic_DNA"/>
</dbReference>
<name>T1KV78_TETUR</name>
<gene>
    <name evidence="2" type="primary">107367450</name>
</gene>
<dbReference type="HOGENOM" id="CLU_2309549_0_0_1"/>
<feature type="signal peptide" evidence="1">
    <location>
        <begin position="1"/>
        <end position="18"/>
    </location>
</feature>
<keyword evidence="1" id="KW-0732">Signal</keyword>
<dbReference type="KEGG" id="tut:107367450"/>
<dbReference type="Proteomes" id="UP000015104">
    <property type="component" value="Unassembled WGS sequence"/>
</dbReference>
<sequence length="101" mass="11460">MRFLIILSLALCIGFAYAASVNRSKRDIHDDMERIIKDIKKKGIDHVGDDIKKFAHTFKDQIKSWHCPNIFDILNALASKKGAKIAKVLFETAVCKALHLH</sequence>